<dbReference type="InterPro" id="IPR050630">
    <property type="entry name" value="WD_repeat_EMAP"/>
</dbReference>
<evidence type="ECO:0000256" key="7">
    <source>
        <dbReference type="ARBA" id="ARBA00023069"/>
    </source>
</evidence>
<dbReference type="PROSITE" id="PS50294">
    <property type="entry name" value="WD_REPEATS_REGION"/>
    <property type="match status" value="4"/>
</dbReference>
<comment type="subcellular location">
    <subcellularLocation>
        <location evidence="1">Cell projection</location>
        <location evidence="1">Cilium</location>
        <location evidence="1">Flagellum</location>
    </subcellularLocation>
    <subcellularLocation>
        <location evidence="2">Cytoplasm</location>
    </subcellularLocation>
</comment>
<dbReference type="PANTHER" id="PTHR13720:SF14">
    <property type="entry name" value="CILIA- AND FLAGELLA-ASSOCIATED PROTEIN 52"/>
    <property type="match status" value="1"/>
</dbReference>
<evidence type="ECO:0000256" key="3">
    <source>
        <dbReference type="ARBA" id="ARBA00022490"/>
    </source>
</evidence>
<dbReference type="InterPro" id="IPR015943">
    <property type="entry name" value="WD40/YVTN_repeat-like_dom_sf"/>
</dbReference>
<dbReference type="EMBL" id="CP031038">
    <property type="protein sequence ID" value="QDZ21280.1"/>
    <property type="molecule type" value="Genomic_DNA"/>
</dbReference>
<dbReference type="Pfam" id="PF23409">
    <property type="entry name" value="Beta-prop_EML"/>
    <property type="match status" value="1"/>
</dbReference>
<name>A0A5B8MPK0_9CHLO</name>
<dbReference type="PANTHER" id="PTHR13720">
    <property type="entry name" value="WD-40 REPEAT PROTEIN"/>
    <property type="match status" value="1"/>
</dbReference>
<feature type="repeat" description="WD" evidence="11">
    <location>
        <begin position="462"/>
        <end position="503"/>
    </location>
</feature>
<dbReference type="Pfam" id="PF00400">
    <property type="entry name" value="WD40"/>
    <property type="match status" value="5"/>
</dbReference>
<evidence type="ECO:0000256" key="9">
    <source>
        <dbReference type="ARBA" id="ARBA00029456"/>
    </source>
</evidence>
<proteinExistence type="inferred from homology"/>
<dbReference type="FunFam" id="2.130.10.10:FF:001320">
    <property type="entry name" value="Predicted protein"/>
    <property type="match status" value="1"/>
</dbReference>
<evidence type="ECO:0000256" key="8">
    <source>
        <dbReference type="ARBA" id="ARBA00023273"/>
    </source>
</evidence>
<dbReference type="PROSITE" id="PS50082">
    <property type="entry name" value="WD_REPEATS_2"/>
    <property type="match status" value="5"/>
</dbReference>
<dbReference type="Proteomes" id="UP000316726">
    <property type="component" value="Chromosome 5"/>
</dbReference>
<dbReference type="STRING" id="1764295.A0A5B8MPK0"/>
<accession>A0A5B8MPK0</accession>
<evidence type="ECO:0000313" key="13">
    <source>
        <dbReference type="EMBL" id="QDZ21280.1"/>
    </source>
</evidence>
<dbReference type="SUPFAM" id="SSF50998">
    <property type="entry name" value="Quinoprotein alcohol dehydrogenase-like"/>
    <property type="match status" value="1"/>
</dbReference>
<dbReference type="AlphaFoldDB" id="A0A5B8MPK0"/>
<feature type="domain" description="EML-like first beta-propeller" evidence="12">
    <location>
        <begin position="48"/>
        <end position="261"/>
    </location>
</feature>
<dbReference type="InterPro" id="IPR019775">
    <property type="entry name" value="WD40_repeat_CS"/>
</dbReference>
<feature type="repeat" description="WD" evidence="11">
    <location>
        <begin position="418"/>
        <end position="449"/>
    </location>
</feature>
<reference evidence="13 14" key="1">
    <citation type="submission" date="2018-07" db="EMBL/GenBank/DDBJ databases">
        <title>The complete nuclear genome of the prasinophyte Chloropicon primus (CCMP1205).</title>
        <authorList>
            <person name="Pombert J.-F."/>
            <person name="Otis C."/>
            <person name="Turmel M."/>
            <person name="Lemieux C."/>
        </authorList>
    </citation>
    <scope>NUCLEOTIDE SEQUENCE [LARGE SCALE GENOMIC DNA]</scope>
    <source>
        <strain evidence="13 14">CCMP1205</strain>
    </source>
</reference>
<gene>
    <name evidence="13" type="ORF">A3770_05p37980</name>
</gene>
<evidence type="ECO:0000256" key="2">
    <source>
        <dbReference type="ARBA" id="ARBA00004496"/>
    </source>
</evidence>
<evidence type="ECO:0000256" key="6">
    <source>
        <dbReference type="ARBA" id="ARBA00022846"/>
    </source>
</evidence>
<sequence>MSQPLRLDSVIGFGGGVDDGLIVHHQTNTIIYPLGSTIVVRDVTDLKKQEFLHGHSDKVQCLAVSKSGRYLASGQITYMGFTADIIVWDFHERKMIHRLSLHKVKVQALSFSCDEKYLASLGGADDNSLVIWDVEAGEPICGSPTHSDHTLTVKFFNTTPFKLITGGKNNLNVWDFDLRNLKIRESGVQLGQYQRIIQCIAVDDFDEYAYCGTSSGDLLQCSLPQKLFKNSGPAKFMVSQGIRTCALTPTGDIMIGGGDGSLYLLKKPELLEDKRSSKLKVIASANINGSVSSLAFAGVGDGYYTFLAGTGMCEMYVLTYYLHDGQLSQELIQSCHPYKINDVVFPAEYSAVFATCSMNDIRVWHRDQCRELLRIKVPNVECNCVAFSADGKSIISGWSDGKIRAFGPQTGKLLYTIPDAHPQGVTAITGTSDSTRVISGGGEGMVRIWLIGKVSQSMVASMKEHKSAVNCIAMRSNDEECASASSDGSCIIWDLKRFKRNTAMFASTFFKAIAYDQHESQLVTTGTDRKITYWDAYDGQAIRVIDGSLTDAMNTLDISPEGNVLVSGGSDKLVKIWGYDEGLCYYDGRGHSGAVTKVKIAPDKSNIISVGSEGAIFIWDYKDPPLFEEN</sequence>
<feature type="repeat" description="WD" evidence="11">
    <location>
        <begin position="512"/>
        <end position="544"/>
    </location>
</feature>
<feature type="repeat" description="WD" evidence="11">
    <location>
        <begin position="550"/>
        <end position="577"/>
    </location>
</feature>
<feature type="repeat" description="WD" evidence="11">
    <location>
        <begin position="588"/>
        <end position="629"/>
    </location>
</feature>
<dbReference type="InterPro" id="IPR011047">
    <property type="entry name" value="Quinoprotein_ADH-like_sf"/>
</dbReference>
<evidence type="ECO:0000256" key="10">
    <source>
        <dbReference type="ARBA" id="ARBA00029552"/>
    </source>
</evidence>
<dbReference type="GO" id="GO:0005930">
    <property type="term" value="C:axoneme"/>
    <property type="evidence" value="ECO:0007669"/>
    <property type="project" value="UniProtKB-ARBA"/>
</dbReference>
<evidence type="ECO:0000256" key="1">
    <source>
        <dbReference type="ARBA" id="ARBA00004230"/>
    </source>
</evidence>
<dbReference type="OrthoDB" id="6252103at2759"/>
<keyword evidence="7" id="KW-0969">Cilium</keyword>
<evidence type="ECO:0000259" key="12">
    <source>
        <dbReference type="Pfam" id="PF23409"/>
    </source>
</evidence>
<keyword evidence="14" id="KW-1185">Reference proteome</keyword>
<dbReference type="GO" id="GO:0031514">
    <property type="term" value="C:motile cilium"/>
    <property type="evidence" value="ECO:0007669"/>
    <property type="project" value="UniProtKB-SubCell"/>
</dbReference>
<evidence type="ECO:0000313" key="14">
    <source>
        <dbReference type="Proteomes" id="UP000316726"/>
    </source>
</evidence>
<protein>
    <recommendedName>
        <fullName evidence="10">Cilia- and flagella-associated protein 52</fullName>
    </recommendedName>
</protein>
<dbReference type="SUPFAM" id="SSF50978">
    <property type="entry name" value="WD40 repeat-like"/>
    <property type="match status" value="1"/>
</dbReference>
<dbReference type="PROSITE" id="PS00678">
    <property type="entry name" value="WD_REPEATS_1"/>
    <property type="match status" value="2"/>
</dbReference>
<dbReference type="SMART" id="SM00320">
    <property type="entry name" value="WD40"/>
    <property type="match status" value="11"/>
</dbReference>
<evidence type="ECO:0000256" key="5">
    <source>
        <dbReference type="ARBA" id="ARBA00022737"/>
    </source>
</evidence>
<keyword evidence="5" id="KW-0677">Repeat</keyword>
<keyword evidence="4 11" id="KW-0853">WD repeat</keyword>
<evidence type="ECO:0000256" key="11">
    <source>
        <dbReference type="PROSITE-ProRule" id="PRU00221"/>
    </source>
</evidence>
<dbReference type="InterPro" id="IPR055439">
    <property type="entry name" value="Beta-prop_EML_1st"/>
</dbReference>
<comment type="similarity">
    <text evidence="9">Belongs to the CFAP52 family.</text>
</comment>
<dbReference type="FunFam" id="2.130.10.10:FF:000207">
    <property type="entry name" value="Cilia- and flagella-associated protein 52"/>
    <property type="match status" value="1"/>
</dbReference>
<organism evidence="13 14">
    <name type="scientific">Chloropicon primus</name>
    <dbReference type="NCBI Taxonomy" id="1764295"/>
    <lineage>
        <taxon>Eukaryota</taxon>
        <taxon>Viridiplantae</taxon>
        <taxon>Chlorophyta</taxon>
        <taxon>Chloropicophyceae</taxon>
        <taxon>Chloropicales</taxon>
        <taxon>Chloropicaceae</taxon>
        <taxon>Chloropicon</taxon>
    </lineage>
</organism>
<keyword evidence="6" id="KW-0282">Flagellum</keyword>
<keyword evidence="8" id="KW-0966">Cell projection</keyword>
<evidence type="ECO:0000256" key="4">
    <source>
        <dbReference type="ARBA" id="ARBA00022574"/>
    </source>
</evidence>
<dbReference type="InterPro" id="IPR001680">
    <property type="entry name" value="WD40_rpt"/>
</dbReference>
<dbReference type="InterPro" id="IPR036322">
    <property type="entry name" value="WD40_repeat_dom_sf"/>
</dbReference>
<dbReference type="Gene3D" id="2.130.10.10">
    <property type="entry name" value="YVTN repeat-like/Quinoprotein amine dehydrogenase"/>
    <property type="match status" value="3"/>
</dbReference>
<keyword evidence="3" id="KW-0963">Cytoplasm</keyword>